<gene>
    <name evidence="3" type="ORF">BV133_469</name>
    <name evidence="4" type="ORF">BVIRIDIS_02970</name>
</gene>
<evidence type="ECO:0000313" key="5">
    <source>
        <dbReference type="Proteomes" id="UP000065734"/>
    </source>
</evidence>
<dbReference type="EMBL" id="AP014854">
    <property type="protein sequence ID" value="BAR98062.1"/>
    <property type="molecule type" value="Genomic_DNA"/>
</dbReference>
<reference evidence="4" key="2">
    <citation type="submission" date="2015-11" db="EMBL/GenBank/DDBJ databases">
        <authorList>
            <person name="Zhang Y."/>
            <person name="Guo Z."/>
        </authorList>
    </citation>
    <scope>NUCLEOTIDE SEQUENCE</scope>
    <source>
        <strain evidence="4">1</strain>
    </source>
</reference>
<feature type="transmembrane region" description="Helical" evidence="1">
    <location>
        <begin position="12"/>
        <end position="31"/>
    </location>
</feature>
<dbReference type="InterPro" id="IPR016071">
    <property type="entry name" value="Staphylococal_nuclease_OB-fold"/>
</dbReference>
<dbReference type="InterPro" id="IPR035437">
    <property type="entry name" value="SNase_OB-fold_sf"/>
</dbReference>
<proteinExistence type="predicted"/>
<feature type="domain" description="TNase-like" evidence="2">
    <location>
        <begin position="35"/>
        <end position="154"/>
    </location>
</feature>
<dbReference type="PATRIC" id="fig|1079.6.peg.883"/>
<dbReference type="SMART" id="SM00318">
    <property type="entry name" value="SNc"/>
    <property type="match status" value="1"/>
</dbReference>
<evidence type="ECO:0000259" key="2">
    <source>
        <dbReference type="PROSITE" id="PS50830"/>
    </source>
</evidence>
<dbReference type="Proteomes" id="UP000065734">
    <property type="component" value="Chromosome I"/>
</dbReference>
<keyword evidence="1" id="KW-0812">Transmembrane</keyword>
<accession>A0A0H5B7B5</accession>
<reference evidence="5" key="3">
    <citation type="journal article" date="2016" name="Genome Announc.">
        <title>Revised genome sequence of the purple photosynthetic bacterium Blastochloris viridis.</title>
        <authorList>
            <person name="Liu L.N."/>
            <person name="Faulkner M."/>
            <person name="Liu X."/>
            <person name="Huang F."/>
            <person name="Darby A.C."/>
            <person name="Hall N."/>
        </authorList>
    </citation>
    <scope>NUCLEOTIDE SEQUENCE [LARGE SCALE GENOMIC DNA]</scope>
    <source>
        <strain evidence="5">ATCC 19567 / DSM 133 / F</strain>
    </source>
</reference>
<name>A0A0H5B7B5_BLAVI</name>
<dbReference type="AlphaFoldDB" id="A0A0H5B7B5"/>
<dbReference type="STRING" id="1079.BVIR_852"/>
<dbReference type="OrthoDB" id="9805504at2"/>
<keyword evidence="5" id="KW-1185">Reference proteome</keyword>
<sequence>MIRSFRRLPLPLDLFGAIALIVGLAWLALLWRGEPGEVAGFARVIDGDSLAIDGRDVRLFGIDAPELHQLCERGGRPWPCGEAAKRRLGELAASRFVRCTVRDTDRYRRAVSDCRAGGEDLGQRMVEAGLAVAERGYFTAEVAARAAGRGIWAGGFERPAEWRRAHRGH</sequence>
<dbReference type="KEGG" id="bvr:BVIR_852"/>
<evidence type="ECO:0000313" key="3">
    <source>
        <dbReference type="EMBL" id="BAR98062.1"/>
    </source>
</evidence>
<dbReference type="EMBL" id="LN907867">
    <property type="protein sequence ID" value="CUU41308.1"/>
    <property type="molecule type" value="Genomic_DNA"/>
</dbReference>
<keyword evidence="1" id="KW-1133">Transmembrane helix</keyword>
<organism evidence="4 5">
    <name type="scientific">Blastochloris viridis</name>
    <name type="common">Rhodopseudomonas viridis</name>
    <dbReference type="NCBI Taxonomy" id="1079"/>
    <lineage>
        <taxon>Bacteria</taxon>
        <taxon>Pseudomonadati</taxon>
        <taxon>Pseudomonadota</taxon>
        <taxon>Alphaproteobacteria</taxon>
        <taxon>Hyphomicrobiales</taxon>
        <taxon>Blastochloridaceae</taxon>
        <taxon>Blastochloris</taxon>
    </lineage>
</organism>
<evidence type="ECO:0000313" key="4">
    <source>
        <dbReference type="EMBL" id="CUU41308.1"/>
    </source>
</evidence>
<protein>
    <submittedName>
        <fullName evidence="3">Succinoglycan biosynthesis protein</fullName>
    </submittedName>
</protein>
<dbReference type="PROSITE" id="PS50830">
    <property type="entry name" value="TNASE_3"/>
    <property type="match status" value="1"/>
</dbReference>
<dbReference type="PANTHER" id="PTHR12302">
    <property type="entry name" value="EBNA2 BINDING PROTEIN P100"/>
    <property type="match status" value="1"/>
</dbReference>
<dbReference type="PANTHER" id="PTHR12302:SF26">
    <property type="entry name" value="BLR1266 PROTEIN"/>
    <property type="match status" value="1"/>
</dbReference>
<evidence type="ECO:0000256" key="1">
    <source>
        <dbReference type="SAM" id="Phobius"/>
    </source>
</evidence>
<dbReference type="Pfam" id="PF00565">
    <property type="entry name" value="SNase"/>
    <property type="match status" value="1"/>
</dbReference>
<reference evidence="3" key="1">
    <citation type="journal article" date="2015" name="Genome Announc.">
        <title>Complete Genome Sequence of the Bacteriochlorophyll b-Producing Photosynthetic Bacterium Blastochloris viridis.</title>
        <authorList>
            <person name="Tsukatani Y."/>
            <person name="Hirose Y."/>
            <person name="Harada J."/>
            <person name="Misawa N."/>
            <person name="Mori K."/>
            <person name="Inoue K."/>
            <person name="Tamiaki H."/>
        </authorList>
    </citation>
    <scope>NUCLEOTIDE SEQUENCE [LARGE SCALE GENOMIC DNA]</scope>
    <source>
        <strain evidence="3">DSM 133</strain>
    </source>
</reference>
<keyword evidence="1" id="KW-0472">Membrane</keyword>
<dbReference type="Gene3D" id="2.40.50.90">
    <property type="match status" value="1"/>
</dbReference>
<dbReference type="RefSeq" id="WP_082416669.1">
    <property type="nucleotide sequence ID" value="NZ_AP014854.2"/>
</dbReference>
<dbReference type="SUPFAM" id="SSF50199">
    <property type="entry name" value="Staphylococcal nuclease"/>
    <property type="match status" value="1"/>
</dbReference>